<evidence type="ECO:0000256" key="6">
    <source>
        <dbReference type="ARBA" id="ARBA00022676"/>
    </source>
</evidence>
<protein>
    <recommendedName>
        <fullName evidence="4">4-alpha-glucanotransferase</fullName>
        <ecNumber evidence="4">2.4.1.25</ecNumber>
    </recommendedName>
    <alternativeName>
        <fullName evidence="9">Amylomaltase</fullName>
    </alternativeName>
    <alternativeName>
        <fullName evidence="10">Disproportionating enzyme</fullName>
    </alternativeName>
</protein>
<dbReference type="PANTHER" id="PTHR32518">
    <property type="match status" value="1"/>
</dbReference>
<dbReference type="InterPro" id="IPR013784">
    <property type="entry name" value="Carb-bd-like_fold"/>
</dbReference>
<dbReference type="PANTHER" id="PTHR32518:SF3">
    <property type="entry name" value="4-ALPHA-GLUCANOTRANSFERASE"/>
    <property type="match status" value="1"/>
</dbReference>
<comment type="subcellular location">
    <subcellularLocation>
        <location evidence="2">Cytoplasm</location>
    </subcellularLocation>
</comment>
<evidence type="ECO:0000256" key="1">
    <source>
        <dbReference type="ARBA" id="ARBA00000439"/>
    </source>
</evidence>
<evidence type="ECO:0000256" key="2">
    <source>
        <dbReference type="ARBA" id="ARBA00004496"/>
    </source>
</evidence>
<evidence type="ECO:0000256" key="3">
    <source>
        <dbReference type="ARBA" id="ARBA00005684"/>
    </source>
</evidence>
<dbReference type="GO" id="GO:0004134">
    <property type="term" value="F:4-alpha-glucanotransferase activity"/>
    <property type="evidence" value="ECO:0007669"/>
    <property type="project" value="UniProtKB-EC"/>
</dbReference>
<dbReference type="Gene3D" id="3.20.20.80">
    <property type="entry name" value="Glycosidases"/>
    <property type="match status" value="1"/>
</dbReference>
<evidence type="ECO:0000256" key="10">
    <source>
        <dbReference type="ARBA" id="ARBA00031501"/>
    </source>
</evidence>
<organism evidence="11">
    <name type="scientific">human gut metagenome</name>
    <dbReference type="NCBI Taxonomy" id="408170"/>
    <lineage>
        <taxon>unclassified sequences</taxon>
        <taxon>metagenomes</taxon>
        <taxon>organismal metagenomes</taxon>
    </lineage>
</organism>
<evidence type="ECO:0000256" key="5">
    <source>
        <dbReference type="ARBA" id="ARBA00022490"/>
    </source>
</evidence>
<dbReference type="InterPro" id="IPR017853">
    <property type="entry name" value="GH"/>
</dbReference>
<name>K1S0K3_9ZZZZ</name>
<comment type="catalytic activity">
    <reaction evidence="1">
        <text>Transfers a segment of a (1-&gt;4)-alpha-D-glucan to a new position in an acceptor, which may be glucose or a (1-&gt;4)-alpha-D-glucan.</text>
        <dbReference type="EC" id="2.4.1.25"/>
    </reaction>
</comment>
<sequence>MYEQNQILPTEFNQTMKLVFDIEYRTRWGEQLVLLLGKRKIAMRYTDGGIWRTNVEIRSEAETFEYRYAVERDNAQPRTEWYPHTLRLAEFSDCRVLRIHDRWLDIDSDTPFRTVAYTRGIFARRSSSPVTKRHKGDKAAPQAVFRMIVPALWPDETLAIASDRLDNWQRIVPFNDTRFPEWELFLALPKGSEYKFLIADRTTLTPILWEEGANRIWAGMPPEGERLIEASLQPRIPERHWRSAGTALPVFSLRSEQSFGVGEFLDLKLLVDWAVATQQRVIQLLPINDTTMTHTWEDSYPYNANSTFALHPQFIRLTEAGVEEDDAYRNLRNELNALPEVDYERVNSTKLRLLREAFARHGARTADRRDYRDFLEVNREWLLPYAAFCSLRDEYGTADFSRWGDYAHFERA</sequence>
<dbReference type="GO" id="GO:0005975">
    <property type="term" value="P:carbohydrate metabolic process"/>
    <property type="evidence" value="ECO:0007669"/>
    <property type="project" value="InterPro"/>
</dbReference>
<keyword evidence="7 11" id="KW-0808">Transferase</keyword>
<feature type="non-terminal residue" evidence="11">
    <location>
        <position position="412"/>
    </location>
</feature>
<dbReference type="InterPro" id="IPR013783">
    <property type="entry name" value="Ig-like_fold"/>
</dbReference>
<dbReference type="SUPFAM" id="SSF49452">
    <property type="entry name" value="Starch-binding domain-like"/>
    <property type="match status" value="2"/>
</dbReference>
<gene>
    <name evidence="11" type="ORF">LEA_15912</name>
</gene>
<reference evidence="11" key="1">
    <citation type="journal article" date="2013" name="Environ. Microbiol.">
        <title>Microbiota from the distal guts of lean and obese adolescents exhibit partial functional redundancy besides clear differences in community structure.</title>
        <authorList>
            <person name="Ferrer M."/>
            <person name="Ruiz A."/>
            <person name="Lanza F."/>
            <person name="Haange S.B."/>
            <person name="Oberbach A."/>
            <person name="Till H."/>
            <person name="Bargiela R."/>
            <person name="Campoy C."/>
            <person name="Segura M.T."/>
            <person name="Richter M."/>
            <person name="von Bergen M."/>
            <person name="Seifert J."/>
            <person name="Suarez A."/>
        </authorList>
    </citation>
    <scope>NUCLEOTIDE SEQUENCE</scope>
</reference>
<dbReference type="AlphaFoldDB" id="K1S0K3"/>
<evidence type="ECO:0000256" key="8">
    <source>
        <dbReference type="ARBA" id="ARBA00023277"/>
    </source>
</evidence>
<proteinExistence type="inferred from homology"/>
<dbReference type="GO" id="GO:0030246">
    <property type="term" value="F:carbohydrate binding"/>
    <property type="evidence" value="ECO:0007669"/>
    <property type="project" value="InterPro"/>
</dbReference>
<keyword evidence="5" id="KW-0963">Cytoplasm</keyword>
<keyword evidence="6" id="KW-0328">Glycosyltransferase</keyword>
<evidence type="ECO:0000313" key="11">
    <source>
        <dbReference type="EMBL" id="EKC54327.1"/>
    </source>
</evidence>
<dbReference type="InterPro" id="IPR003385">
    <property type="entry name" value="Glyco_hydro_77"/>
</dbReference>
<comment type="similarity">
    <text evidence="3">Belongs to the disproportionating enzyme family.</text>
</comment>
<dbReference type="Gene3D" id="2.60.40.10">
    <property type="entry name" value="Immunoglobulins"/>
    <property type="match status" value="1"/>
</dbReference>
<keyword evidence="8" id="KW-0119">Carbohydrate metabolism</keyword>
<comment type="caution">
    <text evidence="11">The sequence shown here is derived from an EMBL/GenBank/DDBJ whole genome shotgun (WGS) entry which is preliminary data.</text>
</comment>
<dbReference type="GO" id="GO:0005737">
    <property type="term" value="C:cytoplasm"/>
    <property type="evidence" value="ECO:0007669"/>
    <property type="project" value="UniProtKB-SubCell"/>
</dbReference>
<dbReference type="EMBL" id="AJWY01010868">
    <property type="protein sequence ID" value="EKC54327.1"/>
    <property type="molecule type" value="Genomic_DNA"/>
</dbReference>
<dbReference type="SUPFAM" id="SSF51445">
    <property type="entry name" value="(Trans)glycosidases"/>
    <property type="match status" value="1"/>
</dbReference>
<dbReference type="EC" id="2.4.1.25" evidence="4"/>
<evidence type="ECO:0000256" key="7">
    <source>
        <dbReference type="ARBA" id="ARBA00022679"/>
    </source>
</evidence>
<accession>K1S0K3</accession>
<evidence type="ECO:0000256" key="4">
    <source>
        <dbReference type="ARBA" id="ARBA00012560"/>
    </source>
</evidence>
<dbReference type="Pfam" id="PF02446">
    <property type="entry name" value="Glyco_hydro_77"/>
    <property type="match status" value="1"/>
</dbReference>
<evidence type="ECO:0000256" key="9">
    <source>
        <dbReference type="ARBA" id="ARBA00031423"/>
    </source>
</evidence>